<dbReference type="NCBIfam" id="TIGR04183">
    <property type="entry name" value="Por_Secre_tail"/>
    <property type="match status" value="1"/>
</dbReference>
<keyword evidence="1 2" id="KW-0732">Signal</keyword>
<evidence type="ECO:0000256" key="1">
    <source>
        <dbReference type="ARBA" id="ARBA00022729"/>
    </source>
</evidence>
<accession>A0ABR4ZU00</accession>
<comment type="caution">
    <text evidence="4">The sequence shown here is derived from an EMBL/GenBank/DDBJ whole genome shotgun (WGS) entry which is preliminary data.</text>
</comment>
<gene>
    <name evidence="4" type="ORF">OA84_01015</name>
</gene>
<name>A0ABR4ZU00_9FLAO</name>
<protein>
    <recommendedName>
        <fullName evidence="3">Secretion system C-terminal sorting domain-containing protein</fullName>
    </recommendedName>
</protein>
<dbReference type="Pfam" id="PF18962">
    <property type="entry name" value="Por_Secre_tail"/>
    <property type="match status" value="1"/>
</dbReference>
<sequence length="886" mass="91788">MNTHFYFKKFKQLSSLLFLFFLSTTNFSAQTTNCQGYTLTQGGWGAPNPDNPHVSYMYDNFNKAFPDGLTLGCATGYQLKLTSPAAVTDFLPSGGTSSALGANYTNPGASYSNTLAGQLVSVMLAVQFDSYDSNFSSPTVTLGEYVFMSGPFAGKTVNQFLEMANNFMGGCGTSAYSATQFNEAATAINENYDEGNRDLGYLKCCMLEIQVNYDPIKCFGSTTMVHVTATGGSSATTGTGDFAKGAGTYTFTVTDGSCSTSKTVTITQPDKLDINVSATPISCFGGNSTVTVTATGGTGSYTGIGTFTVKAGTYSYTVKDENGCEATKSITISEPTQLVVDVQATPISCNGGDATVTVTATGGTVSYTGTGTFTVKAGTYSYTVRDENGCEASKSITISEPDAIVMDVQATPISCNGGDATVTVTATGGTGAFTGTGTFTVKAGTYSYTVKDENGCEATKSITISEPRPIMVDIQATPIACNGGDATVTVTATGGTGAFTGTGTFTVKAGTYSYTVKDENGCEATKSITINEPTPLSLKLTITEVPCSSSANNVSVAASGGTPMYTYLWSNGETGSSAKLPAGPFTVTVTDANGCTATASGTVKAIDCGKFTTVTQGGWGAKAAGKNWGAYRDQYFAGAFQTGLTVGAGTKWLKLTSAKAVEDFLPSGSTPRALNPGTMTNPGASYSNVLAGQTVALTLNIRFDEYVASFSPSTKKLGDMVVVSGTFAGWSVYQVLAEANKALGGMSTYSAAEINGMVDGINNNYDGGKVDNGLLTCPCPDASNTVVASAAVVTPELPKVASEVTLYPNPSNGEFNIKFDADRNSTVVVQVFDFGGKMMADYSSKVVRNGNKASVSASNYMLPGGVYIVKVKTATMEKTLKLIIKK</sequence>
<keyword evidence="5" id="KW-1185">Reference proteome</keyword>
<dbReference type="Pfam" id="PF13573">
    <property type="entry name" value="SprB"/>
    <property type="match status" value="1"/>
</dbReference>
<dbReference type="Proteomes" id="UP000031275">
    <property type="component" value="Unassembled WGS sequence"/>
</dbReference>
<feature type="domain" description="Secretion system C-terminal sorting" evidence="3">
    <location>
        <begin position="806"/>
        <end position="884"/>
    </location>
</feature>
<dbReference type="InterPro" id="IPR025667">
    <property type="entry name" value="SprB_repeat"/>
</dbReference>
<organism evidence="4 5">
    <name type="scientific">Kaistella solincola</name>
    <dbReference type="NCBI Taxonomy" id="510955"/>
    <lineage>
        <taxon>Bacteria</taxon>
        <taxon>Pseudomonadati</taxon>
        <taxon>Bacteroidota</taxon>
        <taxon>Flavobacteriia</taxon>
        <taxon>Flavobacteriales</taxon>
        <taxon>Weeksellaceae</taxon>
        <taxon>Chryseobacterium group</taxon>
        <taxon>Kaistella</taxon>
    </lineage>
</organism>
<dbReference type="RefSeq" id="WP_039341116.1">
    <property type="nucleotide sequence ID" value="NZ_JSYK01000002.1"/>
</dbReference>
<evidence type="ECO:0000313" key="4">
    <source>
        <dbReference type="EMBL" id="KIA84164.1"/>
    </source>
</evidence>
<evidence type="ECO:0000256" key="2">
    <source>
        <dbReference type="SAM" id="SignalP"/>
    </source>
</evidence>
<dbReference type="InterPro" id="IPR026444">
    <property type="entry name" value="Secre_tail"/>
</dbReference>
<proteinExistence type="predicted"/>
<evidence type="ECO:0000313" key="5">
    <source>
        <dbReference type="Proteomes" id="UP000031275"/>
    </source>
</evidence>
<dbReference type="Gene3D" id="2.60.40.740">
    <property type="match status" value="1"/>
</dbReference>
<evidence type="ECO:0000259" key="3">
    <source>
        <dbReference type="Pfam" id="PF18962"/>
    </source>
</evidence>
<feature type="chain" id="PRO_5047248117" description="Secretion system C-terminal sorting domain-containing protein" evidence="2">
    <location>
        <begin position="29"/>
        <end position="886"/>
    </location>
</feature>
<reference evidence="4 5" key="1">
    <citation type="submission" date="2014-10" db="EMBL/GenBank/DDBJ databases">
        <title>Kaistella solincola genome.</title>
        <authorList>
            <person name="Newman J.D."/>
        </authorList>
    </citation>
    <scope>NUCLEOTIDE SEQUENCE [LARGE SCALE GENOMIC DNA]</scope>
    <source>
        <strain evidence="4 5">DSM 22468</strain>
    </source>
</reference>
<feature type="signal peptide" evidence="2">
    <location>
        <begin position="1"/>
        <end position="28"/>
    </location>
</feature>
<dbReference type="EMBL" id="JSYK01000002">
    <property type="protein sequence ID" value="KIA84164.1"/>
    <property type="molecule type" value="Genomic_DNA"/>
</dbReference>